<dbReference type="InterPro" id="IPR050721">
    <property type="entry name" value="Trk_Ktr_HKT_K-transport"/>
</dbReference>
<dbReference type="PROSITE" id="PS51201">
    <property type="entry name" value="RCK_N"/>
    <property type="match status" value="1"/>
</dbReference>
<organism evidence="3 4">
    <name type="scientific">Diplocloster agilis</name>
    <dbReference type="NCBI Taxonomy" id="2850323"/>
    <lineage>
        <taxon>Bacteria</taxon>
        <taxon>Bacillati</taxon>
        <taxon>Bacillota</taxon>
        <taxon>Clostridia</taxon>
        <taxon>Lachnospirales</taxon>
        <taxon>Lachnospiraceae</taxon>
        <taxon>Diplocloster</taxon>
    </lineage>
</organism>
<dbReference type="SUPFAM" id="SSF51735">
    <property type="entry name" value="NAD(P)-binding Rossmann-fold domains"/>
    <property type="match status" value="1"/>
</dbReference>
<protein>
    <submittedName>
        <fullName evidence="3">TrkA family potassium uptake protein</fullName>
    </submittedName>
</protein>
<dbReference type="GO" id="GO:0008324">
    <property type="term" value="F:monoatomic cation transmembrane transporter activity"/>
    <property type="evidence" value="ECO:0007669"/>
    <property type="project" value="InterPro"/>
</dbReference>
<dbReference type="Gene3D" id="3.30.70.1450">
    <property type="entry name" value="Regulator of K+ conductance, C-terminal domain"/>
    <property type="match status" value="1"/>
</dbReference>
<feature type="domain" description="RCK N-terminal" evidence="1">
    <location>
        <begin position="3"/>
        <end position="119"/>
    </location>
</feature>
<feature type="domain" description="RCK C-terminal" evidence="2">
    <location>
        <begin position="137"/>
        <end position="216"/>
    </location>
</feature>
<dbReference type="SUPFAM" id="SSF116726">
    <property type="entry name" value="TrkA C-terminal domain-like"/>
    <property type="match status" value="1"/>
</dbReference>
<dbReference type="PANTHER" id="PTHR43833">
    <property type="entry name" value="POTASSIUM CHANNEL PROTEIN 2-RELATED-RELATED"/>
    <property type="match status" value="1"/>
</dbReference>
<name>A0A949K5J8_9FIRM</name>
<dbReference type="Pfam" id="PF02254">
    <property type="entry name" value="TrkA_N"/>
    <property type="match status" value="1"/>
</dbReference>
<evidence type="ECO:0000259" key="2">
    <source>
        <dbReference type="PROSITE" id="PS51202"/>
    </source>
</evidence>
<evidence type="ECO:0000259" key="1">
    <source>
        <dbReference type="PROSITE" id="PS51201"/>
    </source>
</evidence>
<dbReference type="InterPro" id="IPR003148">
    <property type="entry name" value="RCK_N"/>
</dbReference>
<gene>
    <name evidence="3" type="ORF">KTH89_13560</name>
</gene>
<dbReference type="InterPro" id="IPR036291">
    <property type="entry name" value="NAD(P)-bd_dom_sf"/>
</dbReference>
<dbReference type="InterPro" id="IPR036721">
    <property type="entry name" value="RCK_C_sf"/>
</dbReference>
<dbReference type="PANTHER" id="PTHR43833:SF7">
    <property type="entry name" value="KTR SYSTEM POTASSIUM UPTAKE PROTEIN C"/>
    <property type="match status" value="1"/>
</dbReference>
<proteinExistence type="predicted"/>
<dbReference type="EMBL" id="JAHQCW010000022">
    <property type="protein sequence ID" value="MBU9737571.1"/>
    <property type="molecule type" value="Genomic_DNA"/>
</dbReference>
<keyword evidence="4" id="KW-1185">Reference proteome</keyword>
<dbReference type="GO" id="GO:0006813">
    <property type="term" value="P:potassium ion transport"/>
    <property type="evidence" value="ECO:0007669"/>
    <property type="project" value="InterPro"/>
</dbReference>
<dbReference type="Proteomes" id="UP000712157">
    <property type="component" value="Unassembled WGS sequence"/>
</dbReference>
<evidence type="ECO:0000313" key="3">
    <source>
        <dbReference type="EMBL" id="MBU9737571.1"/>
    </source>
</evidence>
<accession>A0A949K5J8</accession>
<dbReference type="Gene3D" id="3.40.50.720">
    <property type="entry name" value="NAD(P)-binding Rossmann-like Domain"/>
    <property type="match status" value="1"/>
</dbReference>
<dbReference type="PROSITE" id="PS51202">
    <property type="entry name" value="RCK_C"/>
    <property type="match status" value="1"/>
</dbReference>
<sequence>MAKKEFAVFGLGEFGRSVALTLAKNGCQVLAVDWKVEKVQDIADYVTHAFRADVSDAEALRSLGLHNLDGAIIAIGENLEASIMATIVTKECGVPYVLAKAHNDIHGMVLQKVGADKVIFPERAMGVRTARNIISGNFIDTMELSNSFSMVEVVTPQNWIGKSLRQLDLRSFGLNVIARKDGERIIPTPDPDRSAQVDDTYIILGENEALEKLYSN</sequence>
<dbReference type="Pfam" id="PF02080">
    <property type="entry name" value="TrkA_C"/>
    <property type="match status" value="1"/>
</dbReference>
<dbReference type="RefSeq" id="WP_158346906.1">
    <property type="nucleotide sequence ID" value="NZ_JAHQCW010000022.1"/>
</dbReference>
<comment type="caution">
    <text evidence="3">The sequence shown here is derived from an EMBL/GenBank/DDBJ whole genome shotgun (WGS) entry which is preliminary data.</text>
</comment>
<reference evidence="3" key="1">
    <citation type="submission" date="2021-06" db="EMBL/GenBank/DDBJ databases">
        <title>Description of novel taxa of the family Lachnospiraceae.</title>
        <authorList>
            <person name="Chaplin A.V."/>
            <person name="Sokolova S.R."/>
            <person name="Pikina A.P."/>
            <person name="Korzhanova M."/>
            <person name="Belova V."/>
            <person name="Korostin D."/>
            <person name="Efimov B.A."/>
        </authorList>
    </citation>
    <scope>NUCLEOTIDE SEQUENCE</scope>
    <source>
        <strain evidence="3">ASD5720</strain>
    </source>
</reference>
<evidence type="ECO:0000313" key="4">
    <source>
        <dbReference type="Proteomes" id="UP000712157"/>
    </source>
</evidence>
<dbReference type="AlphaFoldDB" id="A0A949K5J8"/>
<dbReference type="InterPro" id="IPR006037">
    <property type="entry name" value="RCK_C"/>
</dbReference>